<accession>A0A286E6X0</accession>
<dbReference type="PANTHER" id="PTHR36437">
    <property type="entry name" value="GLYOXALASE/BLEOMYCIN RESISTANCE PROTEIN/DIOXYGENASE"/>
    <property type="match status" value="1"/>
</dbReference>
<dbReference type="AlphaFoldDB" id="A0A286E6X0"/>
<dbReference type="RefSeq" id="WP_097233787.1">
    <property type="nucleotide sequence ID" value="NZ_OCNE01000026.1"/>
</dbReference>
<organism evidence="3 4">
    <name type="scientific">Streptomyces zhaozhouensis</name>
    <dbReference type="NCBI Taxonomy" id="1300267"/>
    <lineage>
        <taxon>Bacteria</taxon>
        <taxon>Bacillati</taxon>
        <taxon>Actinomycetota</taxon>
        <taxon>Actinomycetes</taxon>
        <taxon>Kitasatosporales</taxon>
        <taxon>Streptomycetaceae</taxon>
        <taxon>Streptomyces</taxon>
    </lineage>
</organism>
<evidence type="ECO:0000256" key="1">
    <source>
        <dbReference type="SAM" id="MobiDB-lite"/>
    </source>
</evidence>
<proteinExistence type="predicted"/>
<dbReference type="EMBL" id="OCNE01000026">
    <property type="protein sequence ID" value="SOD66657.1"/>
    <property type="molecule type" value="Genomic_DNA"/>
</dbReference>
<feature type="region of interest" description="Disordered" evidence="1">
    <location>
        <begin position="135"/>
        <end position="156"/>
    </location>
</feature>
<dbReference type="PANTHER" id="PTHR36437:SF2">
    <property type="entry name" value="GLYOXALASE_BLEOMYCIN RESISTANCE PROTEIN_DIOXYGENASE"/>
    <property type="match status" value="1"/>
</dbReference>
<dbReference type="SUPFAM" id="SSF54593">
    <property type="entry name" value="Glyoxalase/Bleomycin resistance protein/Dihydroxybiphenyl dioxygenase"/>
    <property type="match status" value="1"/>
</dbReference>
<dbReference type="Pfam" id="PF00903">
    <property type="entry name" value="Glyoxalase"/>
    <property type="match status" value="1"/>
</dbReference>
<dbReference type="Proteomes" id="UP000219072">
    <property type="component" value="Unassembled WGS sequence"/>
</dbReference>
<dbReference type="InterPro" id="IPR029068">
    <property type="entry name" value="Glyas_Bleomycin-R_OHBP_Dase"/>
</dbReference>
<dbReference type="InterPro" id="IPR037523">
    <property type="entry name" value="VOC_core"/>
</dbReference>
<feature type="compositionally biased region" description="Basic and acidic residues" evidence="1">
    <location>
        <begin position="138"/>
        <end position="156"/>
    </location>
</feature>
<evidence type="ECO:0000313" key="3">
    <source>
        <dbReference type="EMBL" id="SOD66657.1"/>
    </source>
</evidence>
<evidence type="ECO:0000313" key="4">
    <source>
        <dbReference type="Proteomes" id="UP000219072"/>
    </source>
</evidence>
<name>A0A286E6X0_9ACTN</name>
<gene>
    <name evidence="3" type="ORF">SAMN06297387_12672</name>
</gene>
<evidence type="ECO:0000259" key="2">
    <source>
        <dbReference type="PROSITE" id="PS51819"/>
    </source>
</evidence>
<feature type="domain" description="VOC" evidence="2">
    <location>
        <begin position="6"/>
        <end position="136"/>
    </location>
</feature>
<dbReference type="Gene3D" id="3.10.180.10">
    <property type="entry name" value="2,3-Dihydroxybiphenyl 1,2-Dioxygenase, domain 1"/>
    <property type="match status" value="1"/>
</dbReference>
<reference evidence="3 4" key="1">
    <citation type="submission" date="2017-09" db="EMBL/GenBank/DDBJ databases">
        <authorList>
            <person name="Ehlers B."/>
            <person name="Leendertz F.H."/>
        </authorList>
    </citation>
    <scope>NUCLEOTIDE SEQUENCE [LARGE SCALE GENOMIC DNA]</scope>
    <source>
        <strain evidence="3 4">CGMCC 4.7095</strain>
    </source>
</reference>
<sequence length="156" mass="17240">MSDITSLLFHSVYVLDQDEALDFYVGKLGFEVQDDIDMGFMRWLTIRLPKDPERAILLEVPGGPGMSEEAAAQLRGLITQGAMGAAGFFGTDDVRGLYERLVDAGVEITQKPEQQPYGIDIGIRDPFGNHLRITQPTGRRDITDDDLARWGDEGPA</sequence>
<dbReference type="OrthoDB" id="9794917at2"/>
<keyword evidence="4" id="KW-1185">Reference proteome</keyword>
<dbReference type="InterPro" id="IPR004360">
    <property type="entry name" value="Glyas_Fos-R_dOase_dom"/>
</dbReference>
<protein>
    <submittedName>
        <fullName evidence="3">Uncharacterized conserved protein PhnB, glyoxalase superfamily</fullName>
    </submittedName>
</protein>
<dbReference type="PROSITE" id="PS51819">
    <property type="entry name" value="VOC"/>
    <property type="match status" value="1"/>
</dbReference>